<proteinExistence type="predicted"/>
<evidence type="ECO:0000256" key="2">
    <source>
        <dbReference type="SAM" id="Phobius"/>
    </source>
</evidence>
<dbReference type="Proteomes" id="UP001165135">
    <property type="component" value="Unassembled WGS sequence"/>
</dbReference>
<feature type="compositionally biased region" description="Acidic residues" evidence="1">
    <location>
        <begin position="9"/>
        <end position="18"/>
    </location>
</feature>
<feature type="transmembrane region" description="Helical" evidence="2">
    <location>
        <begin position="31"/>
        <end position="51"/>
    </location>
</feature>
<accession>A0A9W6RY66</accession>
<feature type="region of interest" description="Disordered" evidence="1">
    <location>
        <begin position="1"/>
        <end position="25"/>
    </location>
</feature>
<dbReference type="EMBL" id="BSTJ01000027">
    <property type="protein sequence ID" value="GLY82030.1"/>
    <property type="molecule type" value="Genomic_DNA"/>
</dbReference>
<protein>
    <submittedName>
        <fullName evidence="3">Uncharacterized protein</fullName>
    </submittedName>
</protein>
<evidence type="ECO:0000313" key="4">
    <source>
        <dbReference type="Proteomes" id="UP001165135"/>
    </source>
</evidence>
<keyword evidence="2" id="KW-1133">Transmembrane helix</keyword>
<dbReference type="RefSeq" id="WP_285637332.1">
    <property type="nucleotide sequence ID" value="NZ_BSTJ01000027.1"/>
</dbReference>
<comment type="caution">
    <text evidence="3">The sequence shown here is derived from an EMBL/GenBank/DDBJ whole genome shotgun (WGS) entry which is preliminary data.</text>
</comment>
<keyword evidence="2" id="KW-0812">Transmembrane</keyword>
<dbReference type="AlphaFoldDB" id="A0A9W6RY66"/>
<sequence>MADTASNDPQDEGDGDEGDDRRRSPNWRKRLRDALLISQVTYVSVQLISYLHGFLHR</sequence>
<organism evidence="3 4">
    <name type="scientific">Actinoallomurus iriomotensis</name>
    <dbReference type="NCBI Taxonomy" id="478107"/>
    <lineage>
        <taxon>Bacteria</taxon>
        <taxon>Bacillati</taxon>
        <taxon>Actinomycetota</taxon>
        <taxon>Actinomycetes</taxon>
        <taxon>Streptosporangiales</taxon>
        <taxon>Thermomonosporaceae</taxon>
        <taxon>Actinoallomurus</taxon>
    </lineage>
</organism>
<keyword evidence="2" id="KW-0472">Membrane</keyword>
<reference evidence="3" key="1">
    <citation type="submission" date="2023-03" db="EMBL/GenBank/DDBJ databases">
        <title>Actinoallomurus iriomotensis NBRC 103681.</title>
        <authorList>
            <person name="Ichikawa N."/>
            <person name="Sato H."/>
            <person name="Tonouchi N."/>
        </authorList>
    </citation>
    <scope>NUCLEOTIDE SEQUENCE</scope>
    <source>
        <strain evidence="3">NBRC 103681</strain>
    </source>
</reference>
<evidence type="ECO:0000256" key="1">
    <source>
        <dbReference type="SAM" id="MobiDB-lite"/>
    </source>
</evidence>
<gene>
    <name evidence="3" type="ORF">Airi01_102970</name>
</gene>
<evidence type="ECO:0000313" key="3">
    <source>
        <dbReference type="EMBL" id="GLY82030.1"/>
    </source>
</evidence>
<name>A0A9W6RY66_9ACTN</name>